<dbReference type="CTD" id="100129969"/>
<feature type="transmembrane region" description="Helical" evidence="7">
    <location>
        <begin position="6"/>
        <end position="29"/>
    </location>
</feature>
<dbReference type="PANTHER" id="PTHR21859">
    <property type="entry name" value="ACROSOME-SPECIFIC PROTEIN"/>
    <property type="match status" value="1"/>
</dbReference>
<dbReference type="Pfam" id="PF15371">
    <property type="entry name" value="DUF4599"/>
    <property type="match status" value="1"/>
</dbReference>
<evidence type="ECO:0000256" key="3">
    <source>
        <dbReference type="ARBA" id="ARBA00022989"/>
    </source>
</evidence>
<evidence type="ECO:0000256" key="4">
    <source>
        <dbReference type="ARBA" id="ARBA00023136"/>
    </source>
</evidence>
<sequence length="343" mass="38471">MLSPTFVLWDVGYPLYTYGSICIIALIIWQVKKSRQKLRLGPNRSCCRCHRRVKQKSRDTTSKARRTSQEEAEKLWKLLFLMKSQGWLPQEGSVRRILCADPCCQICNAMALDIQQLLASENSLISLTSLGPSQGSSCLEALSTSSASFEQSQDLGSEKSKEHSLASVTTTLSQLTDQKSLTQSATQSAGADSIQDSWSDHFQRGQGSQVPAVSQGMGSLSSNFEKHGIPLSQQESKKNNSKFVLENQEAPEVRLDNKMKLFLHWINPEMKDRRHEESILLSKAMRVTQDRTENTEKSPTVTKDHVWGATTEKTTEDPEAQPPSTEEEGLIFRDAPQYLNNLF</sequence>
<evidence type="ECO:0000256" key="7">
    <source>
        <dbReference type="SAM" id="Phobius"/>
    </source>
</evidence>
<evidence type="ECO:0000259" key="8">
    <source>
        <dbReference type="Pfam" id="PF15371"/>
    </source>
</evidence>
<dbReference type="PANTHER" id="PTHR21859:SF15">
    <property type="entry name" value="PROTEIN SPATA31F1-RELATED"/>
    <property type="match status" value="1"/>
</dbReference>
<dbReference type="Proteomes" id="UP000504640">
    <property type="component" value="Unplaced"/>
</dbReference>
<feature type="domain" description="SPATA31-like" evidence="8">
    <location>
        <begin position="52"/>
        <end position="138"/>
    </location>
</feature>
<evidence type="ECO:0000256" key="6">
    <source>
        <dbReference type="SAM" id="MobiDB-lite"/>
    </source>
</evidence>
<reference evidence="10" key="1">
    <citation type="submission" date="2025-08" db="UniProtKB">
        <authorList>
            <consortium name="RefSeq"/>
        </authorList>
    </citation>
    <scope>IDENTIFICATION</scope>
    <source>
        <tissue evidence="10">Blood</tissue>
    </source>
</reference>
<evidence type="ECO:0000256" key="1">
    <source>
        <dbReference type="ARBA" id="ARBA00004167"/>
    </source>
</evidence>
<keyword evidence="4 7" id="KW-0472">Membrane</keyword>
<feature type="compositionally biased region" description="Polar residues" evidence="6">
    <location>
        <begin position="205"/>
        <end position="223"/>
    </location>
</feature>
<protein>
    <submittedName>
        <fullName evidence="10">Protein FAM205C</fullName>
    </submittedName>
</protein>
<keyword evidence="2 7" id="KW-0812">Transmembrane</keyword>
<feature type="region of interest" description="Disordered" evidence="6">
    <location>
        <begin position="178"/>
        <end position="225"/>
    </location>
</feature>
<name>A0A6J3EU55_SAPAP</name>
<comment type="subcellular location">
    <subcellularLocation>
        <location evidence="1">Membrane</location>
        <topology evidence="1">Single-pass membrane protein</topology>
    </subcellularLocation>
</comment>
<dbReference type="GO" id="GO:0016020">
    <property type="term" value="C:membrane"/>
    <property type="evidence" value="ECO:0007669"/>
    <property type="project" value="UniProtKB-SubCell"/>
</dbReference>
<accession>A0A6J3EU55</accession>
<gene>
    <name evidence="10" type="primary">FAM205C</name>
</gene>
<organism evidence="9 10">
    <name type="scientific">Sapajus apella</name>
    <name type="common">Brown-capped capuchin</name>
    <name type="synonym">Cebus apella</name>
    <dbReference type="NCBI Taxonomy" id="9515"/>
    <lineage>
        <taxon>Eukaryota</taxon>
        <taxon>Metazoa</taxon>
        <taxon>Chordata</taxon>
        <taxon>Craniata</taxon>
        <taxon>Vertebrata</taxon>
        <taxon>Euteleostomi</taxon>
        <taxon>Mammalia</taxon>
        <taxon>Eutheria</taxon>
        <taxon>Euarchontoglires</taxon>
        <taxon>Primates</taxon>
        <taxon>Haplorrhini</taxon>
        <taxon>Platyrrhini</taxon>
        <taxon>Cebidae</taxon>
        <taxon>Cebinae</taxon>
        <taxon>Sapajus</taxon>
    </lineage>
</organism>
<evidence type="ECO:0000256" key="5">
    <source>
        <dbReference type="ARBA" id="ARBA00035009"/>
    </source>
</evidence>
<dbReference type="InterPro" id="IPR027970">
    <property type="entry name" value="SPATA31-like"/>
</dbReference>
<feature type="compositionally biased region" description="Basic and acidic residues" evidence="6">
    <location>
        <begin position="288"/>
        <end position="306"/>
    </location>
</feature>
<feature type="region of interest" description="Disordered" evidence="6">
    <location>
        <begin position="287"/>
        <end position="335"/>
    </location>
</feature>
<dbReference type="GeneID" id="116524629"/>
<keyword evidence="9" id="KW-1185">Reference proteome</keyword>
<feature type="compositionally biased region" description="Polar residues" evidence="6">
    <location>
        <begin position="178"/>
        <end position="197"/>
    </location>
</feature>
<dbReference type="AlphaFoldDB" id="A0A6J3EU55"/>
<evidence type="ECO:0000313" key="9">
    <source>
        <dbReference type="Proteomes" id="UP000504640"/>
    </source>
</evidence>
<evidence type="ECO:0000313" key="10">
    <source>
        <dbReference type="RefSeq" id="XP_032095814.1"/>
    </source>
</evidence>
<dbReference type="RefSeq" id="XP_032095814.1">
    <property type="nucleotide sequence ID" value="XM_032239923.1"/>
</dbReference>
<comment type="similarity">
    <text evidence="5">Belongs to the SPATA31 family.</text>
</comment>
<keyword evidence="3 7" id="KW-1133">Transmembrane helix</keyword>
<proteinExistence type="inferred from homology"/>
<evidence type="ECO:0000256" key="2">
    <source>
        <dbReference type="ARBA" id="ARBA00022692"/>
    </source>
</evidence>